<dbReference type="AlphaFoldDB" id="A0A2N6CWI7"/>
<evidence type="ECO:0000313" key="1">
    <source>
        <dbReference type="EMBL" id="PLX61629.1"/>
    </source>
</evidence>
<accession>A0A2N6CWI7</accession>
<evidence type="ECO:0000313" key="2">
    <source>
        <dbReference type="Proteomes" id="UP000235015"/>
    </source>
</evidence>
<reference evidence="1 2" key="1">
    <citation type="submission" date="2017-11" db="EMBL/GenBank/DDBJ databases">
        <title>Genome-resolved metagenomics identifies genetic mobility, metabolic interactions, and unexpected diversity in perchlorate-reducing communities.</title>
        <authorList>
            <person name="Barnum T.P."/>
            <person name="Figueroa I.A."/>
            <person name="Carlstrom C.I."/>
            <person name="Lucas L.N."/>
            <person name="Engelbrektson A.L."/>
            <person name="Coates J.D."/>
        </authorList>
    </citation>
    <scope>NUCLEOTIDE SEQUENCE [LARGE SCALE GENOMIC DNA]</scope>
    <source>
        <strain evidence="1">BM301</strain>
    </source>
</reference>
<dbReference type="GO" id="GO:0003677">
    <property type="term" value="F:DNA binding"/>
    <property type="evidence" value="ECO:0007669"/>
    <property type="project" value="InterPro"/>
</dbReference>
<dbReference type="InterPro" id="IPR001387">
    <property type="entry name" value="Cro/C1-type_HTH"/>
</dbReference>
<dbReference type="SUPFAM" id="SSF47413">
    <property type="entry name" value="lambda repressor-like DNA-binding domains"/>
    <property type="match status" value="1"/>
</dbReference>
<dbReference type="RefSeq" id="WP_273439185.1">
    <property type="nucleotide sequence ID" value="NZ_PKUN01000012.1"/>
</dbReference>
<name>A0A2N6CWI7_9GAMM</name>
<sequence>MTQDDIPYGTIQTAEELGRLARIHRKQRHLTLETVSGLGNLSTRFLSEFERGKETAEIGKVLKTLRTLGLEVIIQPRGQAGALGRPGKVGGGSHS</sequence>
<dbReference type="Gene3D" id="1.10.260.40">
    <property type="entry name" value="lambda repressor-like DNA-binding domains"/>
    <property type="match status" value="1"/>
</dbReference>
<dbReference type="EMBL" id="PKUN01000012">
    <property type="protein sequence ID" value="PLX61629.1"/>
    <property type="molecule type" value="Genomic_DNA"/>
</dbReference>
<gene>
    <name evidence="1" type="ORF">C0630_09950</name>
</gene>
<organism evidence="1 2">
    <name type="scientific">Sedimenticola selenatireducens</name>
    <dbReference type="NCBI Taxonomy" id="191960"/>
    <lineage>
        <taxon>Bacteria</taxon>
        <taxon>Pseudomonadati</taxon>
        <taxon>Pseudomonadota</taxon>
        <taxon>Gammaproteobacteria</taxon>
        <taxon>Chromatiales</taxon>
        <taxon>Sedimenticolaceae</taxon>
        <taxon>Sedimenticola</taxon>
    </lineage>
</organism>
<dbReference type="Proteomes" id="UP000235015">
    <property type="component" value="Unassembled WGS sequence"/>
</dbReference>
<comment type="caution">
    <text evidence="1">The sequence shown here is derived from an EMBL/GenBank/DDBJ whole genome shotgun (WGS) entry which is preliminary data.</text>
</comment>
<dbReference type="InterPro" id="IPR010982">
    <property type="entry name" value="Lambda_DNA-bd_dom_sf"/>
</dbReference>
<proteinExistence type="predicted"/>
<dbReference type="CDD" id="cd00093">
    <property type="entry name" value="HTH_XRE"/>
    <property type="match status" value="1"/>
</dbReference>
<protein>
    <submittedName>
        <fullName evidence="1">Transcriptional regulator</fullName>
    </submittedName>
</protein>